<keyword evidence="1" id="KW-0443">Lipid metabolism</keyword>
<dbReference type="EMBL" id="GG666513">
    <property type="protein sequence ID" value="EEN60315.1"/>
    <property type="molecule type" value="Genomic_DNA"/>
</dbReference>
<dbReference type="InterPro" id="IPR020845">
    <property type="entry name" value="AMP-binding_CS"/>
</dbReference>
<dbReference type="GO" id="GO:0006629">
    <property type="term" value="P:lipid metabolic process"/>
    <property type="evidence" value="ECO:0007669"/>
    <property type="project" value="UniProtKB-KW"/>
</dbReference>
<dbReference type="InterPro" id="IPR000873">
    <property type="entry name" value="AMP-dep_synth/lig_dom"/>
</dbReference>
<proteinExistence type="predicted"/>
<dbReference type="PROSITE" id="PS00455">
    <property type="entry name" value="AMP_BINDING"/>
    <property type="match status" value="1"/>
</dbReference>
<sequence length="378" mass="41639">MNRLTSLSEEPLVTLTFGDLLDQAAISWPEKDAYIFSQTGCRVTFKGLKEQVDKLAGGLLAIGIGRGDHVSWVAGNRPKWIVIFLAVMKIGAVAAPQDLCFFEYAETTVTNTLKKAEVKVLIVEAREDGSTPFHDMFGTTEGVERGAPAVERLPHLTTLVTIGESCHRECYTLAELQQKGEDEKLQERLAELQSQLSCHDPALLQLTSGSTGLSKLVQHSTHAILNSNRYVALALHMDQRCRAVFSTLFCNVAWNVCHPIITGCTFVVPTTDAPDAEDILSAVQDERCHILYSLYVKNFYTILHHPHLQDFDLSTLKIVMTGGNMVSKALVTTSSRVLPHVTVAEPKGSPHRLSYEPPAADFHWAVPCFPPPFPAVGY</sequence>
<evidence type="ECO:0000313" key="3">
    <source>
        <dbReference type="EMBL" id="EEN60315.1"/>
    </source>
</evidence>
<dbReference type="SUPFAM" id="SSF56801">
    <property type="entry name" value="Acetyl-CoA synthetase-like"/>
    <property type="match status" value="1"/>
</dbReference>
<dbReference type="InParanoid" id="C3YH79"/>
<evidence type="ECO:0000256" key="1">
    <source>
        <dbReference type="ARBA" id="ARBA00023098"/>
    </source>
</evidence>
<reference evidence="3" key="1">
    <citation type="journal article" date="2008" name="Nature">
        <title>The amphioxus genome and the evolution of the chordate karyotype.</title>
        <authorList>
            <consortium name="US DOE Joint Genome Institute (JGI-PGF)"/>
            <person name="Putnam N.H."/>
            <person name="Butts T."/>
            <person name="Ferrier D.E.K."/>
            <person name="Furlong R.F."/>
            <person name="Hellsten U."/>
            <person name="Kawashima T."/>
            <person name="Robinson-Rechavi M."/>
            <person name="Shoguchi E."/>
            <person name="Terry A."/>
            <person name="Yu J.-K."/>
            <person name="Benito-Gutierrez E.L."/>
            <person name="Dubchak I."/>
            <person name="Garcia-Fernandez J."/>
            <person name="Gibson-Brown J.J."/>
            <person name="Grigoriev I.V."/>
            <person name="Horton A.C."/>
            <person name="de Jong P.J."/>
            <person name="Jurka J."/>
            <person name="Kapitonov V.V."/>
            <person name="Kohara Y."/>
            <person name="Kuroki Y."/>
            <person name="Lindquist E."/>
            <person name="Lucas S."/>
            <person name="Osoegawa K."/>
            <person name="Pennacchio L.A."/>
            <person name="Salamov A.A."/>
            <person name="Satou Y."/>
            <person name="Sauka-Spengler T."/>
            <person name="Schmutz J."/>
            <person name="Shin-I T."/>
            <person name="Toyoda A."/>
            <person name="Bronner-Fraser M."/>
            <person name="Fujiyama A."/>
            <person name="Holland L.Z."/>
            <person name="Holland P.W.H."/>
            <person name="Satoh N."/>
            <person name="Rokhsar D.S."/>
        </authorList>
    </citation>
    <scope>NUCLEOTIDE SEQUENCE [LARGE SCALE GENOMIC DNA]</scope>
    <source>
        <strain evidence="3">S238N-H82</strain>
        <tissue evidence="3">Testes</tissue>
    </source>
</reference>
<organism>
    <name type="scientific">Branchiostoma floridae</name>
    <name type="common">Florida lancelet</name>
    <name type="synonym">Amphioxus</name>
    <dbReference type="NCBI Taxonomy" id="7739"/>
    <lineage>
        <taxon>Eukaryota</taxon>
        <taxon>Metazoa</taxon>
        <taxon>Chordata</taxon>
        <taxon>Cephalochordata</taxon>
        <taxon>Leptocardii</taxon>
        <taxon>Amphioxiformes</taxon>
        <taxon>Branchiostomatidae</taxon>
        <taxon>Branchiostoma</taxon>
    </lineage>
</organism>
<dbReference type="Pfam" id="PF00501">
    <property type="entry name" value="AMP-binding"/>
    <property type="match status" value="1"/>
</dbReference>
<dbReference type="STRING" id="7739.C3YH79"/>
<feature type="domain" description="AMP-dependent synthetase/ligase" evidence="2">
    <location>
        <begin position="22"/>
        <end position="340"/>
    </location>
</feature>
<dbReference type="Gene3D" id="3.40.50.12780">
    <property type="entry name" value="N-terminal domain of ligase-like"/>
    <property type="match status" value="1"/>
</dbReference>
<gene>
    <name evidence="3" type="ORF">BRAFLDRAFT_125260</name>
</gene>
<dbReference type="PANTHER" id="PTHR42814:SF3">
    <property type="entry name" value="BETA-N-ACETYLHEXOSAMINIDASE"/>
    <property type="match status" value="1"/>
</dbReference>
<dbReference type="AlphaFoldDB" id="C3YH79"/>
<evidence type="ECO:0000259" key="2">
    <source>
        <dbReference type="Pfam" id="PF00501"/>
    </source>
</evidence>
<dbReference type="eggNOG" id="KOG1177">
    <property type="taxonomic scope" value="Eukaryota"/>
</dbReference>
<accession>C3YH79</accession>
<dbReference type="PANTHER" id="PTHR42814">
    <property type="entry name" value="AMP-BINDING DOMAIN-CONTAINING PROTEIN"/>
    <property type="match status" value="1"/>
</dbReference>
<name>C3YH79_BRAFL</name>
<dbReference type="InterPro" id="IPR042099">
    <property type="entry name" value="ANL_N_sf"/>
</dbReference>
<protein>
    <recommendedName>
        <fullName evidence="2">AMP-dependent synthetase/ligase domain-containing protein</fullName>
    </recommendedName>
</protein>